<dbReference type="PIRSF" id="PIRSF002155">
    <property type="entry name" value="Ribosomal_L1"/>
    <property type="match status" value="1"/>
</dbReference>
<sequence>MSKIPPQQMLEAINTILTERKKRKFVESVDLQVNLKNYDTQKDKRFAGSLRLPANCRPRMTVCCICDLAHLDVANKAGVPAMTMEDLKKLNKNKKLVKKMCAGYDAFLASESIIKTIPRVVGPHMNRAGKFPLAVTATESLTEKVEEVQSTVKFQLKKVLCLGTCVGHVEMNEEDLRKNINLSINFLVSLLKKNWQNLKSCYIKTTMGKPVRIY</sequence>
<dbReference type="InterPro" id="IPR002143">
    <property type="entry name" value="Ribosomal_uL1"/>
</dbReference>
<dbReference type="PANTHER" id="PTHR23105">
    <property type="entry name" value="RIBOSOMAL PROTEIN L7AE FAMILY MEMBER"/>
    <property type="match status" value="1"/>
</dbReference>
<comment type="similarity">
    <text evidence="1">Belongs to the universal ribosomal protein uL1 family.</text>
</comment>
<reference evidence="4" key="1">
    <citation type="submission" date="2021-01" db="EMBL/GenBank/DDBJ databases">
        <authorList>
            <person name="Corre E."/>
            <person name="Pelletier E."/>
            <person name="Niang G."/>
            <person name="Scheremetjew M."/>
            <person name="Finn R."/>
            <person name="Kale V."/>
            <person name="Holt S."/>
            <person name="Cochrane G."/>
            <person name="Meng A."/>
            <person name="Brown T."/>
            <person name="Cohen L."/>
        </authorList>
    </citation>
    <scope>NUCLEOTIDE SEQUENCE</scope>
    <source>
        <strain evidence="4">CCAP 1951/1</strain>
    </source>
</reference>
<gene>
    <name evidence="4" type="ORF">NDES1114_LOCUS7373</name>
</gene>
<evidence type="ECO:0000256" key="1">
    <source>
        <dbReference type="ARBA" id="ARBA00010531"/>
    </source>
</evidence>
<dbReference type="InterPro" id="IPR016095">
    <property type="entry name" value="Ribosomal_uL1_3-a/b-sand"/>
</dbReference>
<dbReference type="GO" id="GO:0003735">
    <property type="term" value="F:structural constituent of ribosome"/>
    <property type="evidence" value="ECO:0007669"/>
    <property type="project" value="InterPro"/>
</dbReference>
<evidence type="ECO:0008006" key="5">
    <source>
        <dbReference type="Google" id="ProtNLM"/>
    </source>
</evidence>
<dbReference type="InterPro" id="IPR023674">
    <property type="entry name" value="Ribosomal_uL1-like"/>
</dbReference>
<organism evidence="4">
    <name type="scientific">Neobodo designis</name>
    <name type="common">Flagellated protozoan</name>
    <name type="synonym">Bodo designis</name>
    <dbReference type="NCBI Taxonomy" id="312471"/>
    <lineage>
        <taxon>Eukaryota</taxon>
        <taxon>Discoba</taxon>
        <taxon>Euglenozoa</taxon>
        <taxon>Kinetoplastea</taxon>
        <taxon>Metakinetoplastina</taxon>
        <taxon>Neobodonida</taxon>
        <taxon>Neobodo</taxon>
    </lineage>
</organism>
<dbReference type="InterPro" id="IPR050257">
    <property type="entry name" value="eL8/uL1-like"/>
</dbReference>
<accession>A0A7S1LDG2</accession>
<dbReference type="EMBL" id="HBGF01011103">
    <property type="protein sequence ID" value="CAD9101299.1"/>
    <property type="molecule type" value="Transcribed_RNA"/>
</dbReference>
<dbReference type="GO" id="GO:0003723">
    <property type="term" value="F:RNA binding"/>
    <property type="evidence" value="ECO:0007669"/>
    <property type="project" value="InterPro"/>
</dbReference>
<dbReference type="InterPro" id="IPR028364">
    <property type="entry name" value="Ribosomal_uL1/biogenesis"/>
</dbReference>
<dbReference type="GO" id="GO:0006412">
    <property type="term" value="P:translation"/>
    <property type="evidence" value="ECO:0007669"/>
    <property type="project" value="InterPro"/>
</dbReference>
<evidence type="ECO:0000256" key="2">
    <source>
        <dbReference type="ARBA" id="ARBA00022980"/>
    </source>
</evidence>
<evidence type="ECO:0000313" key="4">
    <source>
        <dbReference type="EMBL" id="CAD9101299.1"/>
    </source>
</evidence>
<proteinExistence type="inferred from homology"/>
<dbReference type="AlphaFoldDB" id="A0A7S1LDG2"/>
<dbReference type="GO" id="GO:0015934">
    <property type="term" value="C:large ribosomal subunit"/>
    <property type="evidence" value="ECO:0007669"/>
    <property type="project" value="InterPro"/>
</dbReference>
<keyword evidence="3" id="KW-0687">Ribonucleoprotein</keyword>
<dbReference type="Pfam" id="PF00687">
    <property type="entry name" value="Ribosomal_L1"/>
    <property type="match status" value="1"/>
</dbReference>
<name>A0A7S1LDG2_NEODS</name>
<keyword evidence="2" id="KW-0689">Ribosomal protein</keyword>
<protein>
    <recommendedName>
        <fullName evidence="5">Ribosomal protein</fullName>
    </recommendedName>
</protein>
<dbReference type="FunFam" id="3.30.190.20:FF:000006">
    <property type="entry name" value="Ribosomal protein"/>
    <property type="match status" value="1"/>
</dbReference>
<dbReference type="CDD" id="cd00403">
    <property type="entry name" value="Ribosomal_L1"/>
    <property type="match status" value="1"/>
</dbReference>
<dbReference type="SUPFAM" id="SSF56808">
    <property type="entry name" value="Ribosomal protein L1"/>
    <property type="match status" value="1"/>
</dbReference>
<dbReference type="Gene3D" id="3.30.190.20">
    <property type="match status" value="1"/>
</dbReference>
<dbReference type="FunFam" id="3.40.50.790:FF:000002">
    <property type="entry name" value="Ribosomal protein"/>
    <property type="match status" value="1"/>
</dbReference>
<dbReference type="Gene3D" id="3.40.50.790">
    <property type="match status" value="1"/>
</dbReference>
<evidence type="ECO:0000256" key="3">
    <source>
        <dbReference type="ARBA" id="ARBA00023274"/>
    </source>
</evidence>